<keyword evidence="2" id="KW-1185">Reference proteome</keyword>
<dbReference type="VEuPathDB" id="VectorBase:GPAI017547"/>
<reference evidence="2" key="1">
    <citation type="submission" date="2014-03" db="EMBL/GenBank/DDBJ databases">
        <authorList>
            <person name="Aksoy S."/>
            <person name="Warren W."/>
            <person name="Wilson R.K."/>
        </authorList>
    </citation>
    <scope>NUCLEOTIDE SEQUENCE [LARGE SCALE GENOMIC DNA]</scope>
    <source>
        <strain evidence="2">IAEA</strain>
    </source>
</reference>
<evidence type="ECO:0000313" key="2">
    <source>
        <dbReference type="Proteomes" id="UP000092445"/>
    </source>
</evidence>
<dbReference type="Proteomes" id="UP000092445">
    <property type="component" value="Unassembled WGS sequence"/>
</dbReference>
<dbReference type="AlphaFoldDB" id="A0A1A9ZKE7"/>
<proteinExistence type="predicted"/>
<dbReference type="EnsemblMetazoa" id="GPAI017547-RA">
    <property type="protein sequence ID" value="GPAI017547-PA"/>
    <property type="gene ID" value="GPAI017547"/>
</dbReference>
<protein>
    <submittedName>
        <fullName evidence="1">Uncharacterized protein</fullName>
    </submittedName>
</protein>
<organism evidence="1 2">
    <name type="scientific">Glossina pallidipes</name>
    <name type="common">Tsetse fly</name>
    <dbReference type="NCBI Taxonomy" id="7398"/>
    <lineage>
        <taxon>Eukaryota</taxon>
        <taxon>Metazoa</taxon>
        <taxon>Ecdysozoa</taxon>
        <taxon>Arthropoda</taxon>
        <taxon>Hexapoda</taxon>
        <taxon>Insecta</taxon>
        <taxon>Pterygota</taxon>
        <taxon>Neoptera</taxon>
        <taxon>Endopterygota</taxon>
        <taxon>Diptera</taxon>
        <taxon>Brachycera</taxon>
        <taxon>Muscomorpha</taxon>
        <taxon>Hippoboscoidea</taxon>
        <taxon>Glossinidae</taxon>
        <taxon>Glossina</taxon>
    </lineage>
</organism>
<evidence type="ECO:0000313" key="1">
    <source>
        <dbReference type="EnsemblMetazoa" id="GPAI017547-PA"/>
    </source>
</evidence>
<accession>A0A1A9ZKE7</accession>
<name>A0A1A9ZKE7_GLOPL</name>
<reference evidence="1" key="2">
    <citation type="submission" date="2020-05" db="UniProtKB">
        <authorList>
            <consortium name="EnsemblMetazoa"/>
        </authorList>
    </citation>
    <scope>IDENTIFICATION</scope>
    <source>
        <strain evidence="1">IAEA</strain>
    </source>
</reference>
<sequence length="108" mass="11183">MYRGDEAVLRIKPPTIVPERLNNKRSFSEIQENHVESGDLPEPYKERRQQSVFSIDFSQSDATMGALNVLATTGAGAAATKGAGAAAIGAAIVLAATTGATAATGTSF</sequence>